<gene>
    <name evidence="2" type="ORF">A4U43_C09F5330</name>
</gene>
<sequence>MAQESCNLDKDEAEILKPSSPPPSQPTTTSINNPPSSGASASLCLKSPQEFSAQKPEKTAAEISCKVKAEKESQPSVQFSNRCSSCKRKALGREEISKANPLVRAAKIIKI</sequence>
<keyword evidence="3" id="KW-1185">Reference proteome</keyword>
<evidence type="ECO:0000313" key="2">
    <source>
        <dbReference type="EMBL" id="ONK57892.1"/>
    </source>
</evidence>
<feature type="compositionally biased region" description="Low complexity" evidence="1">
    <location>
        <begin position="26"/>
        <end position="37"/>
    </location>
</feature>
<reference evidence="3" key="1">
    <citation type="journal article" date="2017" name="Nat. Commun.">
        <title>The asparagus genome sheds light on the origin and evolution of a young Y chromosome.</title>
        <authorList>
            <person name="Harkess A."/>
            <person name="Zhou J."/>
            <person name="Xu C."/>
            <person name="Bowers J.E."/>
            <person name="Van der Hulst R."/>
            <person name="Ayyampalayam S."/>
            <person name="Mercati F."/>
            <person name="Riccardi P."/>
            <person name="McKain M.R."/>
            <person name="Kakrana A."/>
            <person name="Tang H."/>
            <person name="Ray J."/>
            <person name="Groenendijk J."/>
            <person name="Arikit S."/>
            <person name="Mathioni S.M."/>
            <person name="Nakano M."/>
            <person name="Shan H."/>
            <person name="Telgmann-Rauber A."/>
            <person name="Kanno A."/>
            <person name="Yue Z."/>
            <person name="Chen H."/>
            <person name="Li W."/>
            <person name="Chen Y."/>
            <person name="Xu X."/>
            <person name="Zhang Y."/>
            <person name="Luo S."/>
            <person name="Chen H."/>
            <person name="Gao J."/>
            <person name="Mao Z."/>
            <person name="Pires J.C."/>
            <person name="Luo M."/>
            <person name="Kudrna D."/>
            <person name="Wing R.A."/>
            <person name="Meyers B.C."/>
            <person name="Yi K."/>
            <person name="Kong H."/>
            <person name="Lavrijsen P."/>
            <person name="Sunseri F."/>
            <person name="Falavigna A."/>
            <person name="Ye Y."/>
            <person name="Leebens-Mack J.H."/>
            <person name="Chen G."/>
        </authorList>
    </citation>
    <scope>NUCLEOTIDE SEQUENCE [LARGE SCALE GENOMIC DNA]</scope>
    <source>
        <strain evidence="3">cv. DH0086</strain>
    </source>
</reference>
<protein>
    <submittedName>
        <fullName evidence="2">Uncharacterized protein</fullName>
    </submittedName>
</protein>
<feature type="region of interest" description="Disordered" evidence="1">
    <location>
        <begin position="1"/>
        <end position="57"/>
    </location>
</feature>
<dbReference type="Proteomes" id="UP000243459">
    <property type="component" value="Chromosome 9"/>
</dbReference>
<name>A0A5P1E5I1_ASPOF</name>
<dbReference type="AlphaFoldDB" id="A0A5P1E5I1"/>
<dbReference type="EMBL" id="CM007389">
    <property type="protein sequence ID" value="ONK57892.1"/>
    <property type="molecule type" value="Genomic_DNA"/>
</dbReference>
<accession>A0A5P1E5I1</accession>
<dbReference type="Gramene" id="ONK57892">
    <property type="protein sequence ID" value="ONK57892"/>
    <property type="gene ID" value="A4U43_C09F5330"/>
</dbReference>
<organism evidence="2 3">
    <name type="scientific">Asparagus officinalis</name>
    <name type="common">Garden asparagus</name>
    <dbReference type="NCBI Taxonomy" id="4686"/>
    <lineage>
        <taxon>Eukaryota</taxon>
        <taxon>Viridiplantae</taxon>
        <taxon>Streptophyta</taxon>
        <taxon>Embryophyta</taxon>
        <taxon>Tracheophyta</taxon>
        <taxon>Spermatophyta</taxon>
        <taxon>Magnoliopsida</taxon>
        <taxon>Liliopsida</taxon>
        <taxon>Asparagales</taxon>
        <taxon>Asparagaceae</taxon>
        <taxon>Asparagoideae</taxon>
        <taxon>Asparagus</taxon>
    </lineage>
</organism>
<evidence type="ECO:0000256" key="1">
    <source>
        <dbReference type="SAM" id="MobiDB-lite"/>
    </source>
</evidence>
<evidence type="ECO:0000313" key="3">
    <source>
        <dbReference type="Proteomes" id="UP000243459"/>
    </source>
</evidence>
<proteinExistence type="predicted"/>